<evidence type="ECO:0000313" key="4">
    <source>
        <dbReference type="Proteomes" id="UP000282832"/>
    </source>
</evidence>
<dbReference type="Pfam" id="PF03099">
    <property type="entry name" value="BPL_LplA_LipB"/>
    <property type="match status" value="1"/>
</dbReference>
<dbReference type="SUPFAM" id="SSF55681">
    <property type="entry name" value="Class II aaRS and biotin synthetases"/>
    <property type="match status" value="1"/>
</dbReference>
<dbReference type="EMBL" id="SACY01000001">
    <property type="protein sequence ID" value="RVU27057.1"/>
    <property type="molecule type" value="Genomic_DNA"/>
</dbReference>
<feature type="domain" description="BPL/LPL catalytic" evidence="2">
    <location>
        <begin position="1"/>
        <end position="191"/>
    </location>
</feature>
<accession>A0A437PXT1</accession>
<dbReference type="PROSITE" id="PS51733">
    <property type="entry name" value="BPL_LPL_CATALYTIC"/>
    <property type="match status" value="1"/>
</dbReference>
<keyword evidence="1 3" id="KW-0436">Ligase</keyword>
<dbReference type="EC" id="6.3.4.15" evidence="3"/>
<name>A0A437PXT1_9BACT</name>
<dbReference type="Proteomes" id="UP000282832">
    <property type="component" value="Unassembled WGS sequence"/>
</dbReference>
<dbReference type="RefSeq" id="WP_127802608.1">
    <property type="nucleotide sequence ID" value="NZ_SACY01000001.1"/>
</dbReference>
<dbReference type="NCBIfam" id="TIGR00121">
    <property type="entry name" value="birA_ligase"/>
    <property type="match status" value="1"/>
</dbReference>
<dbReference type="AlphaFoldDB" id="A0A437PXT1"/>
<dbReference type="PANTHER" id="PTHR12835:SF5">
    <property type="entry name" value="BIOTIN--PROTEIN LIGASE"/>
    <property type="match status" value="1"/>
</dbReference>
<reference evidence="3 4" key="1">
    <citation type="submission" date="2019-01" db="EMBL/GenBank/DDBJ databases">
        <authorList>
            <person name="Chen W.-M."/>
        </authorList>
    </citation>
    <scope>NUCLEOTIDE SEQUENCE [LARGE SCALE GENOMIC DNA]</scope>
    <source>
        <strain evidence="3 4">FSY-15</strain>
    </source>
</reference>
<sequence>MNKYQAPTEFIGQQIKYLETCDSTNTLALKECLEEDIKEGFTWIADHQTQGRGQRGNTWLSKKGDNLLFSIYLKPKLQNQPHFYFSKAIACGIIEGLQVWSNERLPLQIKWPNDIYIGEQKLGGILIENQWAGSQWTHSIVGIGLNINQEEFGDLRANSLKQFLNKSEHIPREHVFHAICQSIEKYFKICQTHQFEEIETFYHDHLFRLNEWNLYQEVESNQIFDGKILQVNEQGLLLMEKQNGYKLYDLKEIIFIFP</sequence>
<evidence type="ECO:0000259" key="2">
    <source>
        <dbReference type="PROSITE" id="PS51733"/>
    </source>
</evidence>
<dbReference type="GO" id="GO:0004077">
    <property type="term" value="F:biotin--[biotin carboxyl-carrier protein] ligase activity"/>
    <property type="evidence" value="ECO:0007669"/>
    <property type="project" value="UniProtKB-EC"/>
</dbReference>
<dbReference type="PANTHER" id="PTHR12835">
    <property type="entry name" value="BIOTIN PROTEIN LIGASE"/>
    <property type="match status" value="1"/>
</dbReference>
<dbReference type="InterPro" id="IPR045864">
    <property type="entry name" value="aa-tRNA-synth_II/BPL/LPL"/>
</dbReference>
<keyword evidence="4" id="KW-1185">Reference proteome</keyword>
<gene>
    <name evidence="3" type="ORF">EOJ36_03410</name>
</gene>
<organism evidence="3 4">
    <name type="scientific">Sandaracinomonas limnophila</name>
    <dbReference type="NCBI Taxonomy" id="1862386"/>
    <lineage>
        <taxon>Bacteria</taxon>
        <taxon>Pseudomonadati</taxon>
        <taxon>Bacteroidota</taxon>
        <taxon>Cytophagia</taxon>
        <taxon>Cytophagales</taxon>
        <taxon>Flectobacillaceae</taxon>
        <taxon>Sandaracinomonas</taxon>
    </lineage>
</organism>
<comment type="caution">
    <text evidence="3">The sequence shown here is derived from an EMBL/GenBank/DDBJ whole genome shotgun (WGS) entry which is preliminary data.</text>
</comment>
<dbReference type="InterPro" id="IPR004408">
    <property type="entry name" value="Biotin_CoA_COase_ligase"/>
</dbReference>
<dbReference type="Gene3D" id="3.30.930.10">
    <property type="entry name" value="Bira Bifunctional Protein, Domain 2"/>
    <property type="match status" value="1"/>
</dbReference>
<proteinExistence type="predicted"/>
<evidence type="ECO:0000256" key="1">
    <source>
        <dbReference type="ARBA" id="ARBA00022598"/>
    </source>
</evidence>
<dbReference type="InterPro" id="IPR004143">
    <property type="entry name" value="BPL_LPL_catalytic"/>
</dbReference>
<dbReference type="CDD" id="cd16442">
    <property type="entry name" value="BPL"/>
    <property type="match status" value="1"/>
</dbReference>
<dbReference type="GO" id="GO:0005737">
    <property type="term" value="C:cytoplasm"/>
    <property type="evidence" value="ECO:0007669"/>
    <property type="project" value="TreeGrafter"/>
</dbReference>
<dbReference type="OrthoDB" id="9807064at2"/>
<evidence type="ECO:0000313" key="3">
    <source>
        <dbReference type="EMBL" id="RVU27057.1"/>
    </source>
</evidence>
<protein>
    <submittedName>
        <fullName evidence="3">Biotin--[acetyl-CoA-carboxylase] ligase</fullName>
        <ecNumber evidence="3">6.3.4.15</ecNumber>
    </submittedName>
</protein>